<evidence type="ECO:0000259" key="10">
    <source>
        <dbReference type="PROSITE" id="PS50011"/>
    </source>
</evidence>
<dbReference type="PROSITE" id="PS50011">
    <property type="entry name" value="PROTEIN_KINASE_DOM"/>
    <property type="match status" value="1"/>
</dbReference>
<dbReference type="EMBL" id="FN668688">
    <property type="protein sequence ID" value="CBK24576.2"/>
    <property type="molecule type" value="Genomic_DNA"/>
</dbReference>
<dbReference type="SMART" id="SM00220">
    <property type="entry name" value="S_TKc"/>
    <property type="match status" value="1"/>
</dbReference>
<comment type="catalytic activity">
    <reaction evidence="7">
        <text>L-seryl-[protein] + ATP = O-phospho-L-seryl-[protein] + ADP + H(+)</text>
        <dbReference type="Rhea" id="RHEA:17989"/>
        <dbReference type="Rhea" id="RHEA-COMP:9863"/>
        <dbReference type="Rhea" id="RHEA-COMP:11604"/>
        <dbReference type="ChEBI" id="CHEBI:15378"/>
        <dbReference type="ChEBI" id="CHEBI:29999"/>
        <dbReference type="ChEBI" id="CHEBI:30616"/>
        <dbReference type="ChEBI" id="CHEBI:83421"/>
        <dbReference type="ChEBI" id="CHEBI:456216"/>
        <dbReference type="EC" id="2.7.12.2"/>
    </reaction>
</comment>
<dbReference type="Pfam" id="PF00069">
    <property type="entry name" value="Pkinase"/>
    <property type="match status" value="1"/>
</dbReference>
<keyword evidence="4" id="KW-0067">ATP-binding</keyword>
<dbReference type="Gene3D" id="1.10.510.10">
    <property type="entry name" value="Transferase(Phosphotransferase) domain 1"/>
    <property type="match status" value="1"/>
</dbReference>
<keyword evidence="2" id="KW-0547">Nucleotide-binding</keyword>
<dbReference type="InterPro" id="IPR011009">
    <property type="entry name" value="Kinase-like_dom_sf"/>
</dbReference>
<keyword evidence="3" id="KW-0418">Kinase</keyword>
<dbReference type="EC" id="2.7.12.2" evidence="6"/>
<dbReference type="RefSeq" id="XP_012898624.1">
    <property type="nucleotide sequence ID" value="XM_013043170.1"/>
</dbReference>
<dbReference type="AlphaFoldDB" id="D8M937"/>
<accession>D8M937</accession>
<gene>
    <name evidence="11" type="ORF">GSBLH_T00004292001</name>
</gene>
<proteinExistence type="inferred from homology"/>
<dbReference type="InterPro" id="IPR000719">
    <property type="entry name" value="Prot_kinase_dom"/>
</dbReference>
<evidence type="ECO:0000256" key="9">
    <source>
        <dbReference type="ARBA" id="ARBA00051693"/>
    </source>
</evidence>
<evidence type="ECO:0000256" key="7">
    <source>
        <dbReference type="ARBA" id="ARBA00049014"/>
    </source>
</evidence>
<reference evidence="11" key="1">
    <citation type="submission" date="2010-02" db="EMBL/GenBank/DDBJ databases">
        <title>Sequencing and annotation of the Blastocystis hominis genome.</title>
        <authorList>
            <person name="Wincker P."/>
        </authorList>
    </citation>
    <scope>NUCLEOTIDE SEQUENCE</scope>
    <source>
        <strain evidence="11">Singapore isolate B</strain>
    </source>
</reference>
<comment type="catalytic activity">
    <reaction evidence="8">
        <text>L-threonyl-[protein] + ATP = O-phospho-L-threonyl-[protein] + ADP + H(+)</text>
        <dbReference type="Rhea" id="RHEA:46608"/>
        <dbReference type="Rhea" id="RHEA-COMP:11060"/>
        <dbReference type="Rhea" id="RHEA-COMP:11605"/>
        <dbReference type="ChEBI" id="CHEBI:15378"/>
        <dbReference type="ChEBI" id="CHEBI:30013"/>
        <dbReference type="ChEBI" id="CHEBI:30616"/>
        <dbReference type="ChEBI" id="CHEBI:61977"/>
        <dbReference type="ChEBI" id="CHEBI:456216"/>
        <dbReference type="EC" id="2.7.12.2"/>
    </reaction>
</comment>
<evidence type="ECO:0000256" key="4">
    <source>
        <dbReference type="ARBA" id="ARBA00022840"/>
    </source>
</evidence>
<dbReference type="Proteomes" id="UP000008312">
    <property type="component" value="Unassembled WGS sequence"/>
</dbReference>
<evidence type="ECO:0000256" key="3">
    <source>
        <dbReference type="ARBA" id="ARBA00022777"/>
    </source>
</evidence>
<dbReference type="GO" id="GO:0004708">
    <property type="term" value="F:MAP kinase kinase activity"/>
    <property type="evidence" value="ECO:0007669"/>
    <property type="project" value="UniProtKB-EC"/>
</dbReference>
<evidence type="ECO:0000256" key="1">
    <source>
        <dbReference type="ARBA" id="ARBA00022679"/>
    </source>
</evidence>
<comment type="catalytic activity">
    <reaction evidence="9">
        <text>L-tyrosyl-[protein] + ATP = O-phospho-L-tyrosyl-[protein] + ADP + H(+)</text>
        <dbReference type="Rhea" id="RHEA:10596"/>
        <dbReference type="Rhea" id="RHEA-COMP:10136"/>
        <dbReference type="Rhea" id="RHEA-COMP:20101"/>
        <dbReference type="ChEBI" id="CHEBI:15378"/>
        <dbReference type="ChEBI" id="CHEBI:30616"/>
        <dbReference type="ChEBI" id="CHEBI:46858"/>
        <dbReference type="ChEBI" id="CHEBI:61978"/>
        <dbReference type="ChEBI" id="CHEBI:456216"/>
        <dbReference type="EC" id="2.7.12.2"/>
    </reaction>
</comment>
<name>D8M937_BLAHO</name>
<evidence type="ECO:0000256" key="8">
    <source>
        <dbReference type="ARBA" id="ARBA00049299"/>
    </source>
</evidence>
<protein>
    <recommendedName>
        <fullName evidence="6">mitogen-activated protein kinase kinase</fullName>
        <ecNumber evidence="6">2.7.12.2</ecNumber>
    </recommendedName>
</protein>
<dbReference type="PANTHER" id="PTHR48013:SF9">
    <property type="entry name" value="DUAL SPECIFICITY MITOGEN-ACTIVATED PROTEIN KINASE KINASE 5"/>
    <property type="match status" value="1"/>
</dbReference>
<dbReference type="PROSITE" id="PS00108">
    <property type="entry name" value="PROTEIN_KINASE_ST"/>
    <property type="match status" value="1"/>
</dbReference>
<comment type="similarity">
    <text evidence="5">Belongs to the protein kinase superfamily. STE Ser/Thr protein kinase family. MAP kinase kinase subfamily.</text>
</comment>
<dbReference type="InParanoid" id="D8M937"/>
<keyword evidence="12" id="KW-1185">Reference proteome</keyword>
<evidence type="ECO:0000256" key="2">
    <source>
        <dbReference type="ARBA" id="ARBA00022741"/>
    </source>
</evidence>
<dbReference type="InterPro" id="IPR008271">
    <property type="entry name" value="Ser/Thr_kinase_AS"/>
</dbReference>
<dbReference type="OrthoDB" id="10252354at2759"/>
<dbReference type="GeneID" id="24921328"/>
<dbReference type="OMA" id="HEEMNII"/>
<feature type="domain" description="Protein kinase" evidence="10">
    <location>
        <begin position="1"/>
        <end position="149"/>
    </location>
</feature>
<evidence type="ECO:0000313" key="12">
    <source>
        <dbReference type="Proteomes" id="UP000008312"/>
    </source>
</evidence>
<evidence type="ECO:0000256" key="6">
    <source>
        <dbReference type="ARBA" id="ARBA00038999"/>
    </source>
</evidence>
<sequence>MALKAISLMSESVTRASVCRELNTLYFGDHPNFPDFYGATLCGSRHLLILMEYMDLGSLESLQQQLGGSLPEAVLSRVAEEVMIALLFLHKQLNMIHRDIKPGNILLNSKGEVKLTDFGVSDYKDYTGEIRSSWSGTTCFMSISLHEIQ</sequence>
<keyword evidence="1" id="KW-0808">Transferase</keyword>
<evidence type="ECO:0000313" key="11">
    <source>
        <dbReference type="EMBL" id="CBK24576.2"/>
    </source>
</evidence>
<dbReference type="GO" id="GO:0005524">
    <property type="term" value="F:ATP binding"/>
    <property type="evidence" value="ECO:0007669"/>
    <property type="project" value="UniProtKB-KW"/>
</dbReference>
<dbReference type="PANTHER" id="PTHR48013">
    <property type="entry name" value="DUAL SPECIFICITY MITOGEN-ACTIVATED PROTEIN KINASE KINASE 5-RELATED"/>
    <property type="match status" value="1"/>
</dbReference>
<organism evidence="11">
    <name type="scientific">Blastocystis hominis</name>
    <dbReference type="NCBI Taxonomy" id="12968"/>
    <lineage>
        <taxon>Eukaryota</taxon>
        <taxon>Sar</taxon>
        <taxon>Stramenopiles</taxon>
        <taxon>Bigyra</taxon>
        <taxon>Opalozoa</taxon>
        <taxon>Opalinata</taxon>
        <taxon>Blastocystidae</taxon>
        <taxon>Blastocystis</taxon>
    </lineage>
</organism>
<dbReference type="SUPFAM" id="SSF56112">
    <property type="entry name" value="Protein kinase-like (PK-like)"/>
    <property type="match status" value="1"/>
</dbReference>
<evidence type="ECO:0000256" key="5">
    <source>
        <dbReference type="ARBA" id="ARBA00038035"/>
    </source>
</evidence>